<accession>A0A9Q1CB29</accession>
<feature type="domain" description="Lipid-binding serum glycoprotein N-terminal" evidence="7">
    <location>
        <begin position="45"/>
        <end position="272"/>
    </location>
</feature>
<evidence type="ECO:0000256" key="1">
    <source>
        <dbReference type="ARBA" id="ARBA00004613"/>
    </source>
</evidence>
<dbReference type="Pfam" id="PF01273">
    <property type="entry name" value="LBP_BPI_CETP"/>
    <property type="match status" value="1"/>
</dbReference>
<feature type="disulfide bond" evidence="6">
    <location>
        <begin position="176"/>
        <end position="215"/>
    </location>
</feature>
<proteinExistence type="inferred from homology"/>
<dbReference type="Proteomes" id="UP001152320">
    <property type="component" value="Chromosome 5"/>
</dbReference>
<reference evidence="9" key="1">
    <citation type="submission" date="2021-10" db="EMBL/GenBank/DDBJ databases">
        <title>Tropical sea cucumber genome reveals ecological adaptation and Cuvierian tubules defense mechanism.</title>
        <authorList>
            <person name="Chen T."/>
        </authorList>
    </citation>
    <scope>NUCLEOTIDE SEQUENCE</scope>
    <source>
        <strain evidence="9">Nanhai2018</strain>
        <tissue evidence="9">Muscle</tissue>
    </source>
</reference>
<evidence type="ECO:0000313" key="9">
    <source>
        <dbReference type="EMBL" id="KAJ8041435.1"/>
    </source>
</evidence>
<evidence type="ECO:0000256" key="2">
    <source>
        <dbReference type="ARBA" id="ARBA00007292"/>
    </source>
</evidence>
<name>A0A9Q1CB29_HOLLE</name>
<dbReference type="InterPro" id="IPR032942">
    <property type="entry name" value="BPI/LBP/Plunc"/>
</dbReference>
<dbReference type="InterPro" id="IPR030675">
    <property type="entry name" value="BPI/LBP"/>
</dbReference>
<gene>
    <name evidence="9" type="ORF">HOLleu_12246</name>
</gene>
<evidence type="ECO:0000256" key="4">
    <source>
        <dbReference type="ARBA" id="ARBA00023157"/>
    </source>
</evidence>
<evidence type="ECO:0000256" key="6">
    <source>
        <dbReference type="PIRSR" id="PIRSR002417-50"/>
    </source>
</evidence>
<dbReference type="GO" id="GO:0008289">
    <property type="term" value="F:lipid binding"/>
    <property type="evidence" value="ECO:0007669"/>
    <property type="project" value="InterPro"/>
</dbReference>
<evidence type="ECO:0000256" key="3">
    <source>
        <dbReference type="ARBA" id="ARBA00022525"/>
    </source>
</evidence>
<dbReference type="SMART" id="SM00328">
    <property type="entry name" value="BPI1"/>
    <property type="match status" value="1"/>
</dbReference>
<keyword evidence="5" id="KW-0325">Glycoprotein</keyword>
<dbReference type="SUPFAM" id="SSF55394">
    <property type="entry name" value="Bactericidal permeability-increasing protein, BPI"/>
    <property type="match status" value="2"/>
</dbReference>
<dbReference type="AlphaFoldDB" id="A0A9Q1CB29"/>
<protein>
    <submittedName>
        <fullName evidence="9">Bactericidal permeability-increasing protein</fullName>
    </submittedName>
</protein>
<keyword evidence="4 6" id="KW-1015">Disulfide bond</keyword>
<dbReference type="SMART" id="SM00329">
    <property type="entry name" value="BPI2"/>
    <property type="match status" value="1"/>
</dbReference>
<evidence type="ECO:0000259" key="8">
    <source>
        <dbReference type="SMART" id="SM00329"/>
    </source>
</evidence>
<dbReference type="InterPro" id="IPR001124">
    <property type="entry name" value="Lipid-bd_serum_glycop_C"/>
</dbReference>
<dbReference type="PANTHER" id="PTHR10504">
    <property type="entry name" value="BACTERICIDAL PERMEABILITY-INCREASING BPI PROTEIN-RELATED"/>
    <property type="match status" value="1"/>
</dbReference>
<comment type="similarity">
    <text evidence="2">Belongs to the BPI/LBP/Plunc superfamily. BPI/LBP family.</text>
</comment>
<dbReference type="OrthoDB" id="10255543at2759"/>
<comment type="subcellular location">
    <subcellularLocation>
        <location evidence="1">Secreted</location>
    </subcellularLocation>
</comment>
<evidence type="ECO:0000259" key="7">
    <source>
        <dbReference type="SMART" id="SM00328"/>
    </source>
</evidence>
<keyword evidence="3" id="KW-0964">Secreted</keyword>
<comment type="caution">
    <text evidence="9">The sequence shown here is derived from an EMBL/GenBank/DDBJ whole genome shotgun (WGS) entry which is preliminary data.</text>
</comment>
<dbReference type="PANTHER" id="PTHR10504:SF131">
    <property type="entry name" value="BPI2 DOMAIN-CONTAINING PROTEIN"/>
    <property type="match status" value="1"/>
</dbReference>
<organism evidence="9 10">
    <name type="scientific">Holothuria leucospilota</name>
    <name type="common">Black long sea cucumber</name>
    <name type="synonym">Mertensiothuria leucospilota</name>
    <dbReference type="NCBI Taxonomy" id="206669"/>
    <lineage>
        <taxon>Eukaryota</taxon>
        <taxon>Metazoa</taxon>
        <taxon>Echinodermata</taxon>
        <taxon>Eleutherozoa</taxon>
        <taxon>Echinozoa</taxon>
        <taxon>Holothuroidea</taxon>
        <taxon>Aspidochirotacea</taxon>
        <taxon>Aspidochirotida</taxon>
        <taxon>Holothuriidae</taxon>
        <taxon>Holothuria</taxon>
    </lineage>
</organism>
<dbReference type="Gene3D" id="3.15.20.10">
    <property type="entry name" value="Bactericidal permeability-increasing protein, domain 2"/>
    <property type="match status" value="1"/>
</dbReference>
<dbReference type="GO" id="GO:0005615">
    <property type="term" value="C:extracellular space"/>
    <property type="evidence" value="ECO:0007669"/>
    <property type="project" value="InterPro"/>
</dbReference>
<dbReference type="FunFam" id="3.15.20.10:FF:000001">
    <property type="entry name" value="Phospholipid transfer protein"/>
    <property type="match status" value="1"/>
</dbReference>
<dbReference type="Gene3D" id="3.15.10.10">
    <property type="entry name" value="Bactericidal permeability-increasing protein, domain 1"/>
    <property type="match status" value="1"/>
</dbReference>
<dbReference type="PIRSF" id="PIRSF002417">
    <property type="entry name" value="Lipid_binding_protein"/>
    <property type="match status" value="1"/>
</dbReference>
<dbReference type="FunFam" id="3.15.10.10:FF:000001">
    <property type="entry name" value="phospholipid transfer protein-like"/>
    <property type="match status" value="1"/>
</dbReference>
<evidence type="ECO:0000256" key="5">
    <source>
        <dbReference type="ARBA" id="ARBA00023180"/>
    </source>
</evidence>
<dbReference type="InterPro" id="IPR017943">
    <property type="entry name" value="Bactericidal_perm-incr_a/b_dom"/>
</dbReference>
<sequence length="502" mass="54248">MSPRYTFMLLASTAVRSLKMFAFLLSLLTVIGLGTGATQPGFEARITPSGLNFLSEIGIRELKDEISKATIPDQSGSSDVVIGTIDYTFSNMHVTSFDIPSASISTKTNVGVTVSASGLYLAMSGDWKYELDSIIPVSDDGTFDVSLSDVSLAVTIEIGVDSKTGLPTVYSSSSDCSFYVGSVSVDIHGGASWLYNLFDDMIEDDIQDALNDQVCQIVVKEVNTDLAAEVAGITMVTSISDTAEIDYSLVSAPMFNSSLTTFHKGEVYQIGNHTEAPFKIPTIPSDPDVSRMVFMWMTDYVANSAGYVLHNTGFFQYNVTQDEIPAGSKISLNTSDFAIEFLIPQIAKLYPNMMMQMNLNTTAPPVVSITPDSVGATINGDIAAYVILPNKTLAYVFTLGATLKVSADLGFTQSSLTWNSSYVSADLKLLYTAIDDFKIDRLRSTLQFACKAYIIPALNKYGAQGVPVPSFDDYVFMNPVVTQGQGFLKIGTDLAYQATRST</sequence>
<feature type="domain" description="Lipid-binding serum glycoprotein C-terminal" evidence="8">
    <location>
        <begin position="287"/>
        <end position="492"/>
    </location>
</feature>
<dbReference type="InterPro" id="IPR017942">
    <property type="entry name" value="Lipid-bd_serum_glycop_N"/>
</dbReference>
<dbReference type="EMBL" id="JAIZAY010000005">
    <property type="protein sequence ID" value="KAJ8041435.1"/>
    <property type="molecule type" value="Genomic_DNA"/>
</dbReference>
<dbReference type="Pfam" id="PF02886">
    <property type="entry name" value="LBP_BPI_CETP_C"/>
    <property type="match status" value="1"/>
</dbReference>
<evidence type="ECO:0000313" key="10">
    <source>
        <dbReference type="Proteomes" id="UP001152320"/>
    </source>
</evidence>
<keyword evidence="10" id="KW-1185">Reference proteome</keyword>